<dbReference type="GO" id="GO:0006281">
    <property type="term" value="P:DNA repair"/>
    <property type="evidence" value="ECO:0007669"/>
    <property type="project" value="UniProtKB-KW"/>
</dbReference>
<dbReference type="EMBL" id="EAAA01001430">
    <property type="status" value="NOT_ANNOTATED_CDS"/>
    <property type="molecule type" value="Genomic_DNA"/>
</dbReference>
<dbReference type="Proteomes" id="UP000008144">
    <property type="component" value="Chromosome 2"/>
</dbReference>
<name>F6SK60_CIOIN</name>
<keyword evidence="5" id="KW-0234">DNA repair</keyword>
<dbReference type="InParanoid" id="F6SK60"/>
<evidence type="ECO:0000256" key="7">
    <source>
        <dbReference type="ARBA" id="ARBA00029496"/>
    </source>
</evidence>
<protein>
    <recommendedName>
        <fullName evidence="7">Structure-specific endonuclease subunit SLX4</fullName>
    </recommendedName>
</protein>
<feature type="region of interest" description="Disordered" evidence="8">
    <location>
        <begin position="1"/>
        <end position="89"/>
    </location>
</feature>
<dbReference type="CDD" id="cd22999">
    <property type="entry name" value="SAP_SLX4"/>
    <property type="match status" value="1"/>
</dbReference>
<dbReference type="Ensembl" id="ENSCINT00000010637.3">
    <property type="protein sequence ID" value="ENSCINP00000010637.3"/>
    <property type="gene ID" value="ENSCING00000005171.3"/>
</dbReference>
<dbReference type="STRING" id="7719.ENSCINP00000010637"/>
<dbReference type="InterPro" id="IPR018574">
    <property type="entry name" value="Structure-sp_endonuc_su_Slx4"/>
</dbReference>
<feature type="region of interest" description="Disordered" evidence="8">
    <location>
        <begin position="107"/>
        <end position="149"/>
    </location>
</feature>
<reference evidence="9" key="2">
    <citation type="journal article" date="2008" name="Genome Biol.">
        <title>Improved genome assembly and evidence-based global gene model set for the chordate Ciona intestinalis: new insight into intron and operon populations.</title>
        <authorList>
            <person name="Satou Y."/>
            <person name="Mineta K."/>
            <person name="Ogasawara M."/>
            <person name="Sasakura Y."/>
            <person name="Shoguchi E."/>
            <person name="Ueno K."/>
            <person name="Yamada L."/>
            <person name="Matsumoto J."/>
            <person name="Wasserscheid J."/>
            <person name="Dewar K."/>
            <person name="Wiley G.B."/>
            <person name="Macmil S.L."/>
            <person name="Roe B.A."/>
            <person name="Zeller R.W."/>
            <person name="Hastings K.E."/>
            <person name="Lemaire P."/>
            <person name="Lindquist E."/>
            <person name="Endo T."/>
            <person name="Hotta K."/>
            <person name="Inaba K."/>
        </authorList>
    </citation>
    <scope>NUCLEOTIDE SEQUENCE [LARGE SCALE GENOMIC DNA]</scope>
    <source>
        <strain evidence="9">wild type</strain>
    </source>
</reference>
<feature type="compositionally biased region" description="Low complexity" evidence="8">
    <location>
        <begin position="74"/>
        <end position="83"/>
    </location>
</feature>
<keyword evidence="10" id="KW-1185">Reference proteome</keyword>
<keyword evidence="6" id="KW-0539">Nucleus</keyword>
<evidence type="ECO:0000256" key="4">
    <source>
        <dbReference type="ARBA" id="ARBA00023172"/>
    </source>
</evidence>
<dbReference type="PANTHER" id="PTHR21541:SF3">
    <property type="entry name" value="STRUCTURE-SPECIFIC ENDONUCLEASE SUBUNIT SLX4"/>
    <property type="match status" value="1"/>
</dbReference>
<dbReference type="GO" id="GO:0006310">
    <property type="term" value="P:DNA recombination"/>
    <property type="evidence" value="ECO:0007669"/>
    <property type="project" value="UniProtKB-KW"/>
</dbReference>
<dbReference type="HOGENOM" id="CLU_743853_0_0_1"/>
<reference evidence="9" key="3">
    <citation type="submission" date="2025-08" db="UniProtKB">
        <authorList>
            <consortium name="Ensembl"/>
        </authorList>
    </citation>
    <scope>IDENTIFICATION</scope>
</reference>
<evidence type="ECO:0000256" key="6">
    <source>
        <dbReference type="ARBA" id="ARBA00023242"/>
    </source>
</evidence>
<dbReference type="AlphaFoldDB" id="F6SK60"/>
<dbReference type="Pfam" id="PF09494">
    <property type="entry name" value="Slx4"/>
    <property type="match status" value="1"/>
</dbReference>
<evidence type="ECO:0000256" key="5">
    <source>
        <dbReference type="ARBA" id="ARBA00023204"/>
    </source>
</evidence>
<dbReference type="OMA" id="VCPAKHN"/>
<evidence type="ECO:0000256" key="3">
    <source>
        <dbReference type="ARBA" id="ARBA00022763"/>
    </source>
</evidence>
<keyword evidence="3" id="KW-0227">DNA damage</keyword>
<evidence type="ECO:0000313" key="9">
    <source>
        <dbReference type="Ensembl" id="ENSCINP00000010637.3"/>
    </source>
</evidence>
<reference evidence="9" key="4">
    <citation type="submission" date="2025-09" db="UniProtKB">
        <authorList>
            <consortium name="Ensembl"/>
        </authorList>
    </citation>
    <scope>IDENTIFICATION</scope>
</reference>
<accession>F6SK60</accession>
<comment type="similarity">
    <text evidence="2">Belongs to the SLX4 family.</text>
</comment>
<sequence>MAGSTPKSVVQHKDNVMQSPMNVSDLSAIFPQNETERSNKPQFKTPKRESLSESANSDYESDPPAEKLPFQNLTEETSNTNSTPGCAKDFSETLELDSVLIRALEEADNVQGGSKHNDNFKTPKMKTRSKKTSDMVPITPMPNYSDLDTPEIIKKGQDFGLKKTLGKRKIKTKLKEAFLYNHQVESSSEDEQPDMNDNDKHVAVTSTSPLLLHNYETETESELTMDGADEVNNVVLEISSSDSNDGSDIEELHRTLFVPAASQHYDITSTSGDDVASTEASKIKKKVKPHNVEELGKRLLQMITSDEALYSDILQYKPIYLSQFKRKLETENFRCTSNELLDFLDKQGITFSTADERKEKQTRRKTKRKTKI</sequence>
<reference evidence="10" key="1">
    <citation type="journal article" date="2002" name="Science">
        <title>The draft genome of Ciona intestinalis: insights into chordate and vertebrate origins.</title>
        <authorList>
            <person name="Dehal P."/>
            <person name="Satou Y."/>
            <person name="Campbell R.K."/>
            <person name="Chapman J."/>
            <person name="Degnan B."/>
            <person name="De Tomaso A."/>
            <person name="Davidson B."/>
            <person name="Di Gregorio A."/>
            <person name="Gelpke M."/>
            <person name="Goodstein D.M."/>
            <person name="Harafuji N."/>
            <person name="Hastings K.E."/>
            <person name="Ho I."/>
            <person name="Hotta K."/>
            <person name="Huang W."/>
            <person name="Kawashima T."/>
            <person name="Lemaire P."/>
            <person name="Martinez D."/>
            <person name="Meinertzhagen I.A."/>
            <person name="Necula S."/>
            <person name="Nonaka M."/>
            <person name="Putnam N."/>
            <person name="Rash S."/>
            <person name="Saiga H."/>
            <person name="Satake M."/>
            <person name="Terry A."/>
            <person name="Yamada L."/>
            <person name="Wang H.G."/>
            <person name="Awazu S."/>
            <person name="Azumi K."/>
            <person name="Boore J."/>
            <person name="Branno M."/>
            <person name="Chin-Bow S."/>
            <person name="DeSantis R."/>
            <person name="Doyle S."/>
            <person name="Francino P."/>
            <person name="Keys D.N."/>
            <person name="Haga S."/>
            <person name="Hayashi H."/>
            <person name="Hino K."/>
            <person name="Imai K.S."/>
            <person name="Inaba K."/>
            <person name="Kano S."/>
            <person name="Kobayashi K."/>
            <person name="Kobayashi M."/>
            <person name="Lee B.I."/>
            <person name="Makabe K.W."/>
            <person name="Manohar C."/>
            <person name="Matassi G."/>
            <person name="Medina M."/>
            <person name="Mochizuki Y."/>
            <person name="Mount S."/>
            <person name="Morishita T."/>
            <person name="Miura S."/>
            <person name="Nakayama A."/>
            <person name="Nishizaka S."/>
            <person name="Nomoto H."/>
            <person name="Ohta F."/>
            <person name="Oishi K."/>
            <person name="Rigoutsos I."/>
            <person name="Sano M."/>
            <person name="Sasaki A."/>
            <person name="Sasakura Y."/>
            <person name="Shoguchi E."/>
            <person name="Shin-i T."/>
            <person name="Spagnuolo A."/>
            <person name="Stainier D."/>
            <person name="Suzuki M.M."/>
            <person name="Tassy O."/>
            <person name="Takatori N."/>
            <person name="Tokuoka M."/>
            <person name="Yagi K."/>
            <person name="Yoshizaki F."/>
            <person name="Wada S."/>
            <person name="Zhang C."/>
            <person name="Hyatt P.D."/>
            <person name="Larimer F."/>
            <person name="Detter C."/>
            <person name="Doggett N."/>
            <person name="Glavina T."/>
            <person name="Hawkins T."/>
            <person name="Richardson P."/>
            <person name="Lucas S."/>
            <person name="Kohara Y."/>
            <person name="Levine M."/>
            <person name="Satoh N."/>
            <person name="Rokhsar D.S."/>
        </authorList>
    </citation>
    <scope>NUCLEOTIDE SEQUENCE [LARGE SCALE GENOMIC DNA]</scope>
</reference>
<evidence type="ECO:0000313" key="10">
    <source>
        <dbReference type="Proteomes" id="UP000008144"/>
    </source>
</evidence>
<evidence type="ECO:0000256" key="8">
    <source>
        <dbReference type="SAM" id="MobiDB-lite"/>
    </source>
</evidence>
<dbReference type="GO" id="GO:0033557">
    <property type="term" value="C:Slx1-Slx4 complex"/>
    <property type="evidence" value="ECO:0007669"/>
    <property type="project" value="InterPro"/>
</dbReference>
<feature type="compositionally biased region" description="Polar residues" evidence="8">
    <location>
        <begin position="16"/>
        <end position="33"/>
    </location>
</feature>
<evidence type="ECO:0000256" key="1">
    <source>
        <dbReference type="ARBA" id="ARBA00004123"/>
    </source>
</evidence>
<dbReference type="GO" id="GO:0006260">
    <property type="term" value="P:DNA replication"/>
    <property type="evidence" value="ECO:0007669"/>
    <property type="project" value="InterPro"/>
</dbReference>
<organism evidence="9 10">
    <name type="scientific">Ciona intestinalis</name>
    <name type="common">Transparent sea squirt</name>
    <name type="synonym">Ascidia intestinalis</name>
    <dbReference type="NCBI Taxonomy" id="7719"/>
    <lineage>
        <taxon>Eukaryota</taxon>
        <taxon>Metazoa</taxon>
        <taxon>Chordata</taxon>
        <taxon>Tunicata</taxon>
        <taxon>Ascidiacea</taxon>
        <taxon>Phlebobranchia</taxon>
        <taxon>Cionidae</taxon>
        <taxon>Ciona</taxon>
    </lineage>
</organism>
<dbReference type="GeneTree" id="ENSGT00390000014091"/>
<proteinExistence type="inferred from homology"/>
<dbReference type="PANTHER" id="PTHR21541">
    <property type="entry name" value="BTB POZ DOMAIN CONTAINING 12"/>
    <property type="match status" value="1"/>
</dbReference>
<keyword evidence="4" id="KW-0233">DNA recombination</keyword>
<evidence type="ECO:0000256" key="2">
    <source>
        <dbReference type="ARBA" id="ARBA00006661"/>
    </source>
</evidence>
<comment type="subcellular location">
    <subcellularLocation>
        <location evidence="1">Nucleus</location>
    </subcellularLocation>
</comment>